<evidence type="ECO:0000313" key="4">
    <source>
        <dbReference type="EMBL" id="SCL35684.1"/>
    </source>
</evidence>
<dbReference type="GO" id="GO:0003995">
    <property type="term" value="F:acyl-CoA dehydrogenase activity"/>
    <property type="evidence" value="ECO:0007669"/>
    <property type="project" value="TreeGrafter"/>
</dbReference>
<keyword evidence="1" id="KW-0560">Oxidoreductase</keyword>
<evidence type="ECO:0000259" key="2">
    <source>
        <dbReference type="Pfam" id="PF02771"/>
    </source>
</evidence>
<proteinExistence type="predicted"/>
<sequence length="401" mass="43667">MTQATTFDRVPDTTDAQEPALLAAARALAPEIEERATELESEGTLPVDLVTRIRDAGLFSMALPPALGGPGADLRTIVSVVEEISRANGSAGWTVLIGQGSGFLGWVDPDVGRQIVEAVPHPVMAGSLAPTGWGTVADPDSYVLSGRWSFNSGCWHADFVQVAFFVRDGDGPRLGPSGQPVMRFALLPAREAEILTTWDTMGLRGTGSDDLLISDAVVRHDWTLDPIFEPARHDGPLYRLSHFSYLMTLMAGFPLGVARRALDEFRDLAERESPPGTRHPLAHDPMVQARLLRATTALRAARLLVFDALDQVWDEARGGAVEPRTRACLAAAVQHAQRTAEEVVQWAFQTCGEPALYASHPLQRCWRDITAAGQHIAFGADTERRTSRTVFGLEREQLHLV</sequence>
<dbReference type="GO" id="GO:0050660">
    <property type="term" value="F:flavin adenine dinucleotide binding"/>
    <property type="evidence" value="ECO:0007669"/>
    <property type="project" value="InterPro"/>
</dbReference>
<dbReference type="InterPro" id="IPR036250">
    <property type="entry name" value="AcylCo_DH-like_C"/>
</dbReference>
<dbReference type="AlphaFoldDB" id="A0A1C6T1H7"/>
<dbReference type="Pfam" id="PF08028">
    <property type="entry name" value="Acyl-CoA_dh_2"/>
    <property type="match status" value="1"/>
</dbReference>
<dbReference type="Gene3D" id="1.10.540.10">
    <property type="entry name" value="Acyl-CoA dehydrogenase/oxidase, N-terminal domain"/>
    <property type="match status" value="1"/>
</dbReference>
<dbReference type="SUPFAM" id="SSF56645">
    <property type="entry name" value="Acyl-CoA dehydrogenase NM domain-like"/>
    <property type="match status" value="1"/>
</dbReference>
<dbReference type="InterPro" id="IPR009100">
    <property type="entry name" value="AcylCoA_DH/oxidase_NM_dom_sf"/>
</dbReference>
<dbReference type="Gene3D" id="1.20.140.10">
    <property type="entry name" value="Butyryl-CoA Dehydrogenase, subunit A, domain 3"/>
    <property type="match status" value="1"/>
</dbReference>
<dbReference type="SUPFAM" id="SSF47203">
    <property type="entry name" value="Acyl-CoA dehydrogenase C-terminal domain-like"/>
    <property type="match status" value="1"/>
</dbReference>
<protein>
    <submittedName>
        <fullName evidence="4">Acyl-CoA dehydrogenase</fullName>
    </submittedName>
</protein>
<gene>
    <name evidence="4" type="ORF">GA0070616_5291</name>
</gene>
<evidence type="ECO:0000259" key="3">
    <source>
        <dbReference type="Pfam" id="PF08028"/>
    </source>
</evidence>
<organism evidence="4 5">
    <name type="scientific">Micromonospora nigra</name>
    <dbReference type="NCBI Taxonomy" id="145857"/>
    <lineage>
        <taxon>Bacteria</taxon>
        <taxon>Bacillati</taxon>
        <taxon>Actinomycetota</taxon>
        <taxon>Actinomycetes</taxon>
        <taxon>Micromonosporales</taxon>
        <taxon>Micromonosporaceae</taxon>
        <taxon>Micromonospora</taxon>
    </lineage>
</organism>
<evidence type="ECO:0000313" key="5">
    <source>
        <dbReference type="Proteomes" id="UP000199699"/>
    </source>
</evidence>
<reference evidence="4 5" key="1">
    <citation type="submission" date="2016-06" db="EMBL/GenBank/DDBJ databases">
        <authorList>
            <person name="Kjaerup R.B."/>
            <person name="Dalgaard T.S."/>
            <person name="Juul-Madsen H.R."/>
        </authorList>
    </citation>
    <scope>NUCLEOTIDE SEQUENCE [LARGE SCALE GENOMIC DNA]</scope>
    <source>
        <strain evidence="4 5">DSM 43818</strain>
    </source>
</reference>
<feature type="domain" description="Acyl-CoA dehydrogenase/oxidase N-terminal" evidence="2">
    <location>
        <begin position="18"/>
        <end position="98"/>
    </location>
</feature>
<dbReference type="PANTHER" id="PTHR43884:SF25">
    <property type="entry name" value="ACYL-COA DEHYDROGENASE YDBM-RELATED"/>
    <property type="match status" value="1"/>
</dbReference>
<dbReference type="Gene3D" id="2.40.110.10">
    <property type="entry name" value="Butyryl-CoA Dehydrogenase, subunit A, domain 2"/>
    <property type="match status" value="1"/>
</dbReference>
<dbReference type="InterPro" id="IPR013107">
    <property type="entry name" value="Acyl-CoA_DH_C"/>
</dbReference>
<keyword evidence="5" id="KW-1185">Reference proteome</keyword>
<name>A0A1C6T1H7_9ACTN</name>
<evidence type="ECO:0000256" key="1">
    <source>
        <dbReference type="ARBA" id="ARBA00023002"/>
    </source>
</evidence>
<dbReference type="InterPro" id="IPR037069">
    <property type="entry name" value="AcylCoA_DH/ox_N_sf"/>
</dbReference>
<dbReference type="PANTHER" id="PTHR43884">
    <property type="entry name" value="ACYL-COA DEHYDROGENASE"/>
    <property type="match status" value="1"/>
</dbReference>
<dbReference type="Proteomes" id="UP000199699">
    <property type="component" value="Unassembled WGS sequence"/>
</dbReference>
<feature type="domain" description="Acyl-CoA dehydrogenase C-terminal" evidence="3">
    <location>
        <begin position="250"/>
        <end position="378"/>
    </location>
</feature>
<dbReference type="OrthoDB" id="3404950at2"/>
<dbReference type="EMBL" id="FMHT01000003">
    <property type="protein sequence ID" value="SCL35684.1"/>
    <property type="molecule type" value="Genomic_DNA"/>
</dbReference>
<dbReference type="PIRSF" id="PIRSF016578">
    <property type="entry name" value="HsaA"/>
    <property type="match status" value="1"/>
</dbReference>
<dbReference type="Pfam" id="PF02771">
    <property type="entry name" value="Acyl-CoA_dh_N"/>
    <property type="match status" value="1"/>
</dbReference>
<accession>A0A1C6T1H7</accession>
<dbReference type="InterPro" id="IPR046373">
    <property type="entry name" value="Acyl-CoA_Oxase/DH_mid-dom_sf"/>
</dbReference>
<dbReference type="STRING" id="145857.GA0070616_5291"/>
<dbReference type="RefSeq" id="WP_091088795.1">
    <property type="nucleotide sequence ID" value="NZ_FMHT01000003.1"/>
</dbReference>
<dbReference type="InterPro" id="IPR013786">
    <property type="entry name" value="AcylCoA_DH/ox_N"/>
</dbReference>